<feature type="domain" description="OTU" evidence="1">
    <location>
        <begin position="128"/>
        <end position="331"/>
    </location>
</feature>
<accession>A0AAD9D4B7</accession>
<evidence type="ECO:0000313" key="3">
    <source>
        <dbReference type="Proteomes" id="UP001224775"/>
    </source>
</evidence>
<name>A0AAD9D4B7_9STRA</name>
<evidence type="ECO:0000259" key="1">
    <source>
        <dbReference type="PROSITE" id="PS50802"/>
    </source>
</evidence>
<organism evidence="2 3">
    <name type="scientific">Skeletonema marinoi</name>
    <dbReference type="NCBI Taxonomy" id="267567"/>
    <lineage>
        <taxon>Eukaryota</taxon>
        <taxon>Sar</taxon>
        <taxon>Stramenopiles</taxon>
        <taxon>Ochrophyta</taxon>
        <taxon>Bacillariophyta</taxon>
        <taxon>Coscinodiscophyceae</taxon>
        <taxon>Thalassiosirophycidae</taxon>
        <taxon>Thalassiosirales</taxon>
        <taxon>Skeletonemataceae</taxon>
        <taxon>Skeletonema</taxon>
        <taxon>Skeletonema marinoi-dohrnii complex</taxon>
    </lineage>
</organism>
<proteinExistence type="predicted"/>
<sequence>MHIRHCFYSDLDMDAISISSGSSNDDNGSVDSHMDILIEPHHIDFEQGDLLRLNGGVLDDPQAINQNDMWVHDPNQEEGADVSFADESMENLDAADFHEETLFPAETAARAFAAAFGMFVVTSTMRVGTEQDVKGDGNCFFYALIFGMFHLRAHPYYILSDTDQDGHRNLRMRLRDVTGFRRAILDYLTTNINYFNSPDAHDRRVHDSLGNRCRDFSGRIEYILETEDFIGRRLFEENIDYPTQCTYHHWADINQHLPVLAMYLNTTIVCYFDSEKEGKSGSLGNTTVAHFHEGSVKMHYLPGEYYAPPQSIPSICIRYRNGNHFTHIKPFSCTVRHL</sequence>
<dbReference type="Proteomes" id="UP001224775">
    <property type="component" value="Unassembled WGS sequence"/>
</dbReference>
<protein>
    <recommendedName>
        <fullName evidence="1">OTU domain-containing protein</fullName>
    </recommendedName>
</protein>
<evidence type="ECO:0000313" key="2">
    <source>
        <dbReference type="EMBL" id="KAK1732465.1"/>
    </source>
</evidence>
<reference evidence="2" key="1">
    <citation type="submission" date="2023-06" db="EMBL/GenBank/DDBJ databases">
        <title>Survivors Of The Sea: Transcriptome response of Skeletonema marinoi to long-term dormancy.</title>
        <authorList>
            <person name="Pinder M.I.M."/>
            <person name="Kourtchenko O."/>
            <person name="Robertson E.K."/>
            <person name="Larsson T."/>
            <person name="Maumus F."/>
            <person name="Osuna-Cruz C.M."/>
            <person name="Vancaester E."/>
            <person name="Stenow R."/>
            <person name="Vandepoele K."/>
            <person name="Ploug H."/>
            <person name="Bruchert V."/>
            <person name="Godhe A."/>
            <person name="Topel M."/>
        </authorList>
    </citation>
    <scope>NUCLEOTIDE SEQUENCE</scope>
    <source>
        <strain evidence="2">R05AC</strain>
    </source>
</reference>
<keyword evidence="3" id="KW-1185">Reference proteome</keyword>
<gene>
    <name evidence="2" type="ORF">QTG54_016859</name>
</gene>
<dbReference type="EMBL" id="JATAAI010000066">
    <property type="protein sequence ID" value="KAK1732465.1"/>
    <property type="molecule type" value="Genomic_DNA"/>
</dbReference>
<dbReference type="Gene3D" id="3.90.70.80">
    <property type="match status" value="1"/>
</dbReference>
<dbReference type="PROSITE" id="PS50802">
    <property type="entry name" value="OTU"/>
    <property type="match status" value="1"/>
</dbReference>
<dbReference type="InterPro" id="IPR003323">
    <property type="entry name" value="OTU_dom"/>
</dbReference>
<dbReference type="AlphaFoldDB" id="A0AAD9D4B7"/>
<dbReference type="CDD" id="cd22744">
    <property type="entry name" value="OTU"/>
    <property type="match status" value="1"/>
</dbReference>
<comment type="caution">
    <text evidence="2">The sequence shown here is derived from an EMBL/GenBank/DDBJ whole genome shotgun (WGS) entry which is preliminary data.</text>
</comment>